<dbReference type="InterPro" id="IPR003890">
    <property type="entry name" value="MIF4G-like_typ-3"/>
</dbReference>
<dbReference type="GO" id="GO:0006446">
    <property type="term" value="P:regulation of translational initiation"/>
    <property type="evidence" value="ECO:0007669"/>
    <property type="project" value="TreeGrafter"/>
</dbReference>
<dbReference type="Gene3D" id="1.25.40.180">
    <property type="match status" value="1"/>
</dbReference>
<feature type="domain" description="MIF4G" evidence="5">
    <location>
        <begin position="246"/>
        <end position="439"/>
    </location>
</feature>
<keyword evidence="2" id="KW-0963">Cytoplasm</keyword>
<comment type="subcellular location">
    <subcellularLocation>
        <location evidence="1">Cytoplasm</location>
    </subcellularLocation>
</comment>
<feature type="compositionally biased region" description="Basic and acidic residues" evidence="4">
    <location>
        <begin position="216"/>
        <end position="240"/>
    </location>
</feature>
<dbReference type="GO" id="GO:0003723">
    <property type="term" value="F:RNA binding"/>
    <property type="evidence" value="ECO:0007669"/>
    <property type="project" value="InterPro"/>
</dbReference>
<dbReference type="InterPro" id="IPR051367">
    <property type="entry name" value="mRNA_TranslReg/HistoneTransl"/>
</dbReference>
<evidence type="ECO:0000256" key="1">
    <source>
        <dbReference type="ARBA" id="ARBA00004496"/>
    </source>
</evidence>
<dbReference type="AlphaFoldDB" id="A0A1I7WCM2"/>
<dbReference type="PANTHER" id="PTHR23254:SF16">
    <property type="entry name" value="CBP80_20-DEPENDENT TRANSLATION INITIATION FACTOR"/>
    <property type="match status" value="1"/>
</dbReference>
<reference evidence="7" key="1">
    <citation type="submission" date="2016-11" db="UniProtKB">
        <authorList>
            <consortium name="WormBaseParasite"/>
        </authorList>
    </citation>
    <scope>IDENTIFICATION</scope>
</reference>
<keyword evidence="6" id="KW-1185">Reference proteome</keyword>
<proteinExistence type="predicted"/>
<dbReference type="Proteomes" id="UP000095283">
    <property type="component" value="Unplaced"/>
</dbReference>
<feature type="region of interest" description="Disordered" evidence="4">
    <location>
        <begin position="161"/>
        <end position="240"/>
    </location>
</feature>
<dbReference type="PANTHER" id="PTHR23254">
    <property type="entry name" value="EIF4G DOMAIN PROTEIN"/>
    <property type="match status" value="1"/>
</dbReference>
<evidence type="ECO:0000259" key="5">
    <source>
        <dbReference type="SMART" id="SM00543"/>
    </source>
</evidence>
<accession>A0A1I7WCM2</accession>
<feature type="compositionally biased region" description="Basic and acidic residues" evidence="4">
    <location>
        <begin position="175"/>
        <end position="185"/>
    </location>
</feature>
<protein>
    <submittedName>
        <fullName evidence="7">MIF4G domain-containing protein</fullName>
    </submittedName>
</protein>
<evidence type="ECO:0000313" key="6">
    <source>
        <dbReference type="Proteomes" id="UP000095283"/>
    </source>
</evidence>
<dbReference type="SMART" id="SM00543">
    <property type="entry name" value="MIF4G"/>
    <property type="match status" value="1"/>
</dbReference>
<feature type="compositionally biased region" description="Low complexity" evidence="4">
    <location>
        <begin position="161"/>
        <end position="173"/>
    </location>
</feature>
<feature type="region of interest" description="Disordered" evidence="4">
    <location>
        <begin position="79"/>
        <end position="109"/>
    </location>
</feature>
<evidence type="ECO:0000313" key="7">
    <source>
        <dbReference type="WBParaSite" id="Hba_02472"/>
    </source>
</evidence>
<feature type="compositionally biased region" description="Low complexity" evidence="4">
    <location>
        <begin position="188"/>
        <end position="202"/>
    </location>
</feature>
<dbReference type="GO" id="GO:0005829">
    <property type="term" value="C:cytosol"/>
    <property type="evidence" value="ECO:0007669"/>
    <property type="project" value="TreeGrafter"/>
</dbReference>
<evidence type="ECO:0000256" key="4">
    <source>
        <dbReference type="SAM" id="MobiDB-lite"/>
    </source>
</evidence>
<evidence type="ECO:0000256" key="2">
    <source>
        <dbReference type="ARBA" id="ARBA00022490"/>
    </source>
</evidence>
<organism evidence="6 7">
    <name type="scientific">Heterorhabditis bacteriophora</name>
    <name type="common">Entomopathogenic nematode worm</name>
    <dbReference type="NCBI Taxonomy" id="37862"/>
    <lineage>
        <taxon>Eukaryota</taxon>
        <taxon>Metazoa</taxon>
        <taxon>Ecdysozoa</taxon>
        <taxon>Nematoda</taxon>
        <taxon>Chromadorea</taxon>
        <taxon>Rhabditida</taxon>
        <taxon>Rhabditina</taxon>
        <taxon>Rhabditomorpha</taxon>
        <taxon>Strongyloidea</taxon>
        <taxon>Heterorhabditidae</taxon>
        <taxon>Heterorhabditis</taxon>
    </lineage>
</organism>
<dbReference type="GO" id="GO:0008494">
    <property type="term" value="F:translation activator activity"/>
    <property type="evidence" value="ECO:0007669"/>
    <property type="project" value="TreeGrafter"/>
</dbReference>
<dbReference type="WBParaSite" id="Hba_02472">
    <property type="protein sequence ID" value="Hba_02472"/>
    <property type="gene ID" value="Hba_02472"/>
</dbReference>
<name>A0A1I7WCM2_HETBA</name>
<evidence type="ECO:0000256" key="3">
    <source>
        <dbReference type="ARBA" id="ARBA00022845"/>
    </source>
</evidence>
<sequence>MWLNYPFRTLFGQFDNPAHGCDEFYPYYITFIYVTIFLLEVRVRQILNGNHDVCETQRLTVLGKYVQGQDVALSEVPEKQLRHTKKPSNRPTMQIYRPPGLRSGGCDGNTNACSSPLGGTAKPTQAAGNKQPEIVGYTILKEKEENNNIRQDLDSASINYVSRSSSQTSQLVSERWTEERQRLNRTESSLSSESVVSQKSAGSGSGRGNPTNTGKDTTDRKTKQSSLQKREMKKKVMSDRDVEDAAASLRSLRLSVNATELEQWIMSGFALYELAESIGSALCQHAIEDGSGKVVAKLCGTLKDAPSSSAISKGLTTSVSQYFECRDRLRADHFRMWIAFLNFVTDLYSNMGGEADGELVNCIFQLFDYLLRAPILETLKIEELESLISALLSVGYDLERECPDQLSLLKDLIRDAFIEVSEPWARKMILLLLELGAKLFETTNAIFAFLMMAQYECAIVK</sequence>
<keyword evidence="3" id="KW-0810">Translation regulation</keyword>